<gene>
    <name evidence="2" type="ORF">AAFF_G00032620</name>
</gene>
<feature type="region of interest" description="Disordered" evidence="1">
    <location>
        <begin position="1"/>
        <end position="25"/>
    </location>
</feature>
<keyword evidence="3" id="KW-1185">Reference proteome</keyword>
<accession>A0AAD7S419</accession>
<dbReference type="Proteomes" id="UP001221898">
    <property type="component" value="Unassembled WGS sequence"/>
</dbReference>
<proteinExistence type="predicted"/>
<evidence type="ECO:0000256" key="1">
    <source>
        <dbReference type="SAM" id="MobiDB-lite"/>
    </source>
</evidence>
<dbReference type="EMBL" id="JAINUG010000116">
    <property type="protein sequence ID" value="KAJ8395528.1"/>
    <property type="molecule type" value="Genomic_DNA"/>
</dbReference>
<evidence type="ECO:0000313" key="3">
    <source>
        <dbReference type="Proteomes" id="UP001221898"/>
    </source>
</evidence>
<organism evidence="2 3">
    <name type="scientific">Aldrovandia affinis</name>
    <dbReference type="NCBI Taxonomy" id="143900"/>
    <lineage>
        <taxon>Eukaryota</taxon>
        <taxon>Metazoa</taxon>
        <taxon>Chordata</taxon>
        <taxon>Craniata</taxon>
        <taxon>Vertebrata</taxon>
        <taxon>Euteleostomi</taxon>
        <taxon>Actinopterygii</taxon>
        <taxon>Neopterygii</taxon>
        <taxon>Teleostei</taxon>
        <taxon>Notacanthiformes</taxon>
        <taxon>Halosauridae</taxon>
        <taxon>Aldrovandia</taxon>
    </lineage>
</organism>
<comment type="caution">
    <text evidence="2">The sequence shown here is derived from an EMBL/GenBank/DDBJ whole genome shotgun (WGS) entry which is preliminary data.</text>
</comment>
<sequence length="125" mass="13664">MRSFGGVKDPCARVGASPPVSGCSPLLQRTAASSSELAPRRPGLSRLLKTKQTKETDNHWTHLLGGGEHQARHLLGGREHQARHLRIAESSLHCRLAATVGSCVQLRSGRWSCNHDCGFMPWDTM</sequence>
<evidence type="ECO:0000313" key="2">
    <source>
        <dbReference type="EMBL" id="KAJ8395528.1"/>
    </source>
</evidence>
<dbReference type="AlphaFoldDB" id="A0AAD7S419"/>
<name>A0AAD7S419_9TELE</name>
<reference evidence="2" key="1">
    <citation type="journal article" date="2023" name="Science">
        <title>Genome structures resolve the early diversification of teleost fishes.</title>
        <authorList>
            <person name="Parey E."/>
            <person name="Louis A."/>
            <person name="Montfort J."/>
            <person name="Bouchez O."/>
            <person name="Roques C."/>
            <person name="Iampietro C."/>
            <person name="Lluch J."/>
            <person name="Castinel A."/>
            <person name="Donnadieu C."/>
            <person name="Desvignes T."/>
            <person name="Floi Bucao C."/>
            <person name="Jouanno E."/>
            <person name="Wen M."/>
            <person name="Mejri S."/>
            <person name="Dirks R."/>
            <person name="Jansen H."/>
            <person name="Henkel C."/>
            <person name="Chen W.J."/>
            <person name="Zahm M."/>
            <person name="Cabau C."/>
            <person name="Klopp C."/>
            <person name="Thompson A.W."/>
            <person name="Robinson-Rechavi M."/>
            <person name="Braasch I."/>
            <person name="Lecointre G."/>
            <person name="Bobe J."/>
            <person name="Postlethwait J.H."/>
            <person name="Berthelot C."/>
            <person name="Roest Crollius H."/>
            <person name="Guiguen Y."/>
        </authorList>
    </citation>
    <scope>NUCLEOTIDE SEQUENCE</scope>
    <source>
        <strain evidence="2">NC1722</strain>
    </source>
</reference>
<protein>
    <submittedName>
        <fullName evidence="2">Uncharacterized protein</fullName>
    </submittedName>
</protein>